<dbReference type="Pfam" id="PF23639">
    <property type="entry name" value="DUF7146"/>
    <property type="match status" value="1"/>
</dbReference>
<dbReference type="RefSeq" id="WP_133291411.1">
    <property type="nucleotide sequence ID" value="NZ_SMSJ01000053.1"/>
</dbReference>
<keyword evidence="4" id="KW-1185">Reference proteome</keyword>
<reference evidence="3 4" key="1">
    <citation type="journal article" date="2016" name="J. Microbiol.">
        <title>Dankookia rubra gen. nov., sp. nov., an alphaproteobacterium isolated from sediment of a shallow stream.</title>
        <authorList>
            <person name="Kim W.H."/>
            <person name="Kim D.H."/>
            <person name="Kang K."/>
            <person name="Ahn T.Y."/>
        </authorList>
    </citation>
    <scope>NUCLEOTIDE SEQUENCE [LARGE SCALE GENOMIC DNA]</scope>
    <source>
        <strain evidence="3 4">JCM30602</strain>
    </source>
</reference>
<dbReference type="InterPro" id="IPR034154">
    <property type="entry name" value="TOPRIM_DnaG/twinkle"/>
</dbReference>
<name>A0A4R5QB56_9PROT</name>
<dbReference type="InterPro" id="IPR006171">
    <property type="entry name" value="TOPRIM_dom"/>
</dbReference>
<dbReference type="Proteomes" id="UP000295096">
    <property type="component" value="Unassembled WGS sequence"/>
</dbReference>
<dbReference type="InterPro" id="IPR055570">
    <property type="entry name" value="DUF7146"/>
</dbReference>
<dbReference type="AlphaFoldDB" id="A0A4R5QB56"/>
<evidence type="ECO:0000313" key="3">
    <source>
        <dbReference type="EMBL" id="TDH59808.1"/>
    </source>
</evidence>
<dbReference type="OrthoDB" id="9811157at2"/>
<organism evidence="3 4">
    <name type="scientific">Dankookia rubra</name>
    <dbReference type="NCBI Taxonomy" id="1442381"/>
    <lineage>
        <taxon>Bacteria</taxon>
        <taxon>Pseudomonadati</taxon>
        <taxon>Pseudomonadota</taxon>
        <taxon>Alphaproteobacteria</taxon>
        <taxon>Acetobacterales</taxon>
        <taxon>Roseomonadaceae</taxon>
        <taxon>Dankookia</taxon>
    </lineage>
</organism>
<sequence>MGRSLWHEAGEPAGTLVEAYLGSRGLALPADAPLRFHPCAWRNRVGGPPGPAMMALMTSPETGSPCGVHVTYLQPDGQGKSPSARAKVMLGTAGVICLTPGAEVTLGLGLAEGIETALATVQRTGWRPVWAAASAGGIRRFPVLPGIECLTVFADADEAGMEAARACCRRWTVAGREARVLAPPTGDWDDALLPQVSGRAA</sequence>
<evidence type="ECO:0000313" key="4">
    <source>
        <dbReference type="Proteomes" id="UP000295096"/>
    </source>
</evidence>
<evidence type="ECO:0000259" key="1">
    <source>
        <dbReference type="Pfam" id="PF13362"/>
    </source>
</evidence>
<evidence type="ECO:0000259" key="2">
    <source>
        <dbReference type="Pfam" id="PF23639"/>
    </source>
</evidence>
<protein>
    <submittedName>
        <fullName evidence="3">Uncharacterized protein</fullName>
    </submittedName>
</protein>
<dbReference type="EMBL" id="SMSJ01000053">
    <property type="protein sequence ID" value="TDH59808.1"/>
    <property type="molecule type" value="Genomic_DNA"/>
</dbReference>
<dbReference type="CDD" id="cd01029">
    <property type="entry name" value="TOPRIM_primases"/>
    <property type="match status" value="1"/>
</dbReference>
<comment type="caution">
    <text evidence="3">The sequence shown here is derived from an EMBL/GenBank/DDBJ whole genome shotgun (WGS) entry which is preliminary data.</text>
</comment>
<dbReference type="Pfam" id="PF13362">
    <property type="entry name" value="Toprim_3"/>
    <property type="match status" value="1"/>
</dbReference>
<feature type="domain" description="DUF7146" evidence="2">
    <location>
        <begin position="3"/>
        <end position="93"/>
    </location>
</feature>
<gene>
    <name evidence="3" type="ORF">E2C06_25535</name>
</gene>
<feature type="domain" description="Toprim" evidence="1">
    <location>
        <begin position="108"/>
        <end position="193"/>
    </location>
</feature>
<proteinExistence type="predicted"/>
<accession>A0A4R5QB56</accession>